<dbReference type="Pfam" id="PF00069">
    <property type="entry name" value="Pkinase"/>
    <property type="match status" value="2"/>
</dbReference>
<keyword evidence="7" id="KW-1185">Reference proteome</keyword>
<accession>X6MIY5</accession>
<dbReference type="Gene3D" id="1.10.510.10">
    <property type="entry name" value="Transferase(Phosphotransferase) domain 1"/>
    <property type="match status" value="1"/>
</dbReference>
<evidence type="ECO:0000256" key="1">
    <source>
        <dbReference type="ARBA" id="ARBA00022741"/>
    </source>
</evidence>
<feature type="domain" description="Protein kinase" evidence="5">
    <location>
        <begin position="1"/>
        <end position="322"/>
    </location>
</feature>
<dbReference type="InterPro" id="IPR008271">
    <property type="entry name" value="Ser/Thr_kinase_AS"/>
</dbReference>
<name>X6MIY5_RETFI</name>
<feature type="region of interest" description="Disordered" evidence="3">
    <location>
        <begin position="86"/>
        <end position="147"/>
    </location>
</feature>
<dbReference type="GO" id="GO:0005524">
    <property type="term" value="F:ATP binding"/>
    <property type="evidence" value="ECO:0007669"/>
    <property type="project" value="UniProtKB-KW"/>
</dbReference>
<dbReference type="PROSITE" id="PS50011">
    <property type="entry name" value="PROTEIN_KINASE_DOM"/>
    <property type="match status" value="1"/>
</dbReference>
<organism evidence="6 7">
    <name type="scientific">Reticulomyxa filosa</name>
    <dbReference type="NCBI Taxonomy" id="46433"/>
    <lineage>
        <taxon>Eukaryota</taxon>
        <taxon>Sar</taxon>
        <taxon>Rhizaria</taxon>
        <taxon>Retaria</taxon>
        <taxon>Foraminifera</taxon>
        <taxon>Monothalamids</taxon>
        <taxon>Reticulomyxidae</taxon>
        <taxon>Reticulomyxa</taxon>
    </lineage>
</organism>
<evidence type="ECO:0000256" key="4">
    <source>
        <dbReference type="SAM" id="SignalP"/>
    </source>
</evidence>
<sequence>MYIKLFCLFELCVLVRLLHVQYMAYQILLGLKYMHSAGIVHRDLKPANILINEDCSIKVTQNVLDCVFVVGTQICDFGLARGFNEEHSLPDPKEEEEETQDQVEKESEKNPKKLIKPKKKGKGTDTSNNTENTTDNKDTAKDKKKGIRRDVTRHVVTRWYRSPEVILLQQRKEYLSAVDMWSVGCIIAELFQMQQENVNDPRDRGPMFPGESCFPLSVKDAFDYASREDQMQGVYICVFASRTFLLTIIFKVTGSPTKEEIDAITDPKARKYLRGLPLQKQENLKKRFPGASDEGIDLLLQLLQFDVQKRISVEKALQHSFFDAVRDESRELSFEKLWTSNLKTRICQKRIYEVSLILQESLYFYPDKKSDFEKSGAMSHLPKKL</sequence>
<evidence type="ECO:0000313" key="6">
    <source>
        <dbReference type="EMBL" id="ETO13030.1"/>
    </source>
</evidence>
<dbReference type="InterPro" id="IPR050117">
    <property type="entry name" value="MAPK"/>
</dbReference>
<dbReference type="GO" id="GO:0004672">
    <property type="term" value="F:protein kinase activity"/>
    <property type="evidence" value="ECO:0007669"/>
    <property type="project" value="InterPro"/>
</dbReference>
<evidence type="ECO:0000313" key="7">
    <source>
        <dbReference type="Proteomes" id="UP000023152"/>
    </source>
</evidence>
<keyword evidence="4" id="KW-0732">Signal</keyword>
<dbReference type="OrthoDB" id="192887at2759"/>
<keyword evidence="6" id="KW-0808">Transferase</keyword>
<feature type="compositionally biased region" description="Low complexity" evidence="3">
    <location>
        <begin position="124"/>
        <end position="133"/>
    </location>
</feature>
<keyword evidence="2" id="KW-0067">ATP-binding</keyword>
<feature type="chain" id="PRO_5004975528" evidence="4">
    <location>
        <begin position="18"/>
        <end position="385"/>
    </location>
</feature>
<dbReference type="InterPro" id="IPR011009">
    <property type="entry name" value="Kinase-like_dom_sf"/>
</dbReference>
<comment type="caution">
    <text evidence="6">The sequence shown here is derived from an EMBL/GenBank/DDBJ whole genome shotgun (WGS) entry which is preliminary data.</text>
</comment>
<dbReference type="SUPFAM" id="SSF56112">
    <property type="entry name" value="Protein kinase-like (PK-like)"/>
    <property type="match status" value="1"/>
</dbReference>
<reference evidence="6 7" key="1">
    <citation type="journal article" date="2013" name="Curr. Biol.">
        <title>The Genome of the Foraminiferan Reticulomyxa filosa.</title>
        <authorList>
            <person name="Glockner G."/>
            <person name="Hulsmann N."/>
            <person name="Schleicher M."/>
            <person name="Noegel A.A."/>
            <person name="Eichinger L."/>
            <person name="Gallinger C."/>
            <person name="Pawlowski J."/>
            <person name="Sierra R."/>
            <person name="Euteneuer U."/>
            <person name="Pillet L."/>
            <person name="Moustafa A."/>
            <person name="Platzer M."/>
            <person name="Groth M."/>
            <person name="Szafranski K."/>
            <person name="Schliwa M."/>
        </authorList>
    </citation>
    <scope>NUCLEOTIDE SEQUENCE [LARGE SCALE GENOMIC DNA]</scope>
</reference>
<feature type="compositionally biased region" description="Basic and acidic residues" evidence="3">
    <location>
        <begin position="102"/>
        <end position="111"/>
    </location>
</feature>
<evidence type="ECO:0000256" key="2">
    <source>
        <dbReference type="ARBA" id="ARBA00022840"/>
    </source>
</evidence>
<feature type="signal peptide" evidence="4">
    <location>
        <begin position="1"/>
        <end position="17"/>
    </location>
</feature>
<dbReference type="PROSITE" id="PS00108">
    <property type="entry name" value="PROTEIN_KINASE_ST"/>
    <property type="match status" value="1"/>
</dbReference>
<protein>
    <submittedName>
        <fullName evidence="6">Mitogen-activated protein kinase 2</fullName>
    </submittedName>
</protein>
<evidence type="ECO:0000259" key="5">
    <source>
        <dbReference type="PROSITE" id="PS50011"/>
    </source>
</evidence>
<dbReference type="Proteomes" id="UP000023152">
    <property type="component" value="Unassembled WGS sequence"/>
</dbReference>
<gene>
    <name evidence="6" type="ORF">RFI_24347</name>
</gene>
<dbReference type="InterPro" id="IPR000719">
    <property type="entry name" value="Prot_kinase_dom"/>
</dbReference>
<proteinExistence type="predicted"/>
<dbReference type="PANTHER" id="PTHR24055">
    <property type="entry name" value="MITOGEN-ACTIVATED PROTEIN KINASE"/>
    <property type="match status" value="1"/>
</dbReference>
<keyword evidence="1" id="KW-0547">Nucleotide-binding</keyword>
<dbReference type="SMART" id="SM00220">
    <property type="entry name" value="S_TKc"/>
    <property type="match status" value="1"/>
</dbReference>
<dbReference type="AlphaFoldDB" id="X6MIY5"/>
<feature type="compositionally biased region" description="Basic residues" evidence="3">
    <location>
        <begin position="112"/>
        <end position="121"/>
    </location>
</feature>
<keyword evidence="6" id="KW-0418">Kinase</keyword>
<dbReference type="EMBL" id="ASPP01020887">
    <property type="protein sequence ID" value="ETO13030.1"/>
    <property type="molecule type" value="Genomic_DNA"/>
</dbReference>
<evidence type="ECO:0000256" key="3">
    <source>
        <dbReference type="SAM" id="MobiDB-lite"/>
    </source>
</evidence>